<accession>A0A397SA74</accession>
<dbReference type="OrthoDB" id="2327737at2759"/>
<evidence type="ECO:0000313" key="3">
    <source>
        <dbReference type="Proteomes" id="UP000265703"/>
    </source>
</evidence>
<gene>
    <name evidence="2" type="ORF">C1645_547675</name>
</gene>
<comment type="caution">
    <text evidence="2">The sequence shown here is derived from an EMBL/GenBank/DDBJ whole genome shotgun (WGS) entry which is preliminary data.</text>
</comment>
<evidence type="ECO:0000313" key="2">
    <source>
        <dbReference type="EMBL" id="RIA81636.1"/>
    </source>
</evidence>
<evidence type="ECO:0000259" key="1">
    <source>
        <dbReference type="PROSITE" id="PS50097"/>
    </source>
</evidence>
<dbReference type="PROSITE" id="PS50097">
    <property type="entry name" value="BTB"/>
    <property type="match status" value="1"/>
</dbReference>
<dbReference type="Pfam" id="PF00651">
    <property type="entry name" value="BTB"/>
    <property type="match status" value="1"/>
</dbReference>
<dbReference type="CDD" id="cd18186">
    <property type="entry name" value="BTB_POZ_ZBTB_KLHL-like"/>
    <property type="match status" value="1"/>
</dbReference>
<dbReference type="InterPro" id="IPR011333">
    <property type="entry name" value="SKP1/BTB/POZ_sf"/>
</dbReference>
<dbReference type="SUPFAM" id="SSF54695">
    <property type="entry name" value="POZ domain"/>
    <property type="match status" value="1"/>
</dbReference>
<dbReference type="Proteomes" id="UP000265703">
    <property type="component" value="Unassembled WGS sequence"/>
</dbReference>
<dbReference type="AlphaFoldDB" id="A0A397SA74"/>
<reference evidence="2 3" key="1">
    <citation type="submission" date="2018-06" db="EMBL/GenBank/DDBJ databases">
        <title>Comparative genomics reveals the genomic features of Rhizophagus irregularis, R. cerebriforme, R. diaphanum and Gigaspora rosea, and their symbiotic lifestyle signature.</title>
        <authorList>
            <person name="Morin E."/>
            <person name="San Clemente H."/>
            <person name="Chen E.C.H."/>
            <person name="De La Providencia I."/>
            <person name="Hainaut M."/>
            <person name="Kuo A."/>
            <person name="Kohler A."/>
            <person name="Murat C."/>
            <person name="Tang N."/>
            <person name="Roy S."/>
            <person name="Loubradou J."/>
            <person name="Henrissat B."/>
            <person name="Grigoriev I.V."/>
            <person name="Corradi N."/>
            <person name="Roux C."/>
            <person name="Martin F.M."/>
        </authorList>
    </citation>
    <scope>NUCLEOTIDE SEQUENCE [LARGE SCALE GENOMIC DNA]</scope>
    <source>
        <strain evidence="2 3">DAOM 227022</strain>
    </source>
</reference>
<dbReference type="EMBL" id="QKYT01000766">
    <property type="protein sequence ID" value="RIA81636.1"/>
    <property type="molecule type" value="Genomic_DNA"/>
</dbReference>
<sequence>MSYFYKLSQNYLSFLENGEYSDVIVRVGKENNMEEFAVHSFVLRTQSPYFRNVLSNYEITRNKIILEEKNINPNEFKIILK</sequence>
<dbReference type="Gene3D" id="3.30.710.10">
    <property type="entry name" value="Potassium Channel Kv1.1, Chain A"/>
    <property type="match status" value="1"/>
</dbReference>
<organism evidence="2 3">
    <name type="scientific">Glomus cerebriforme</name>
    <dbReference type="NCBI Taxonomy" id="658196"/>
    <lineage>
        <taxon>Eukaryota</taxon>
        <taxon>Fungi</taxon>
        <taxon>Fungi incertae sedis</taxon>
        <taxon>Mucoromycota</taxon>
        <taxon>Glomeromycotina</taxon>
        <taxon>Glomeromycetes</taxon>
        <taxon>Glomerales</taxon>
        <taxon>Glomeraceae</taxon>
        <taxon>Glomus</taxon>
    </lineage>
</organism>
<name>A0A397SA74_9GLOM</name>
<proteinExistence type="predicted"/>
<protein>
    <recommendedName>
        <fullName evidence="1">BTB domain-containing protein</fullName>
    </recommendedName>
</protein>
<dbReference type="InterPro" id="IPR000210">
    <property type="entry name" value="BTB/POZ_dom"/>
</dbReference>
<keyword evidence="3" id="KW-1185">Reference proteome</keyword>
<feature type="domain" description="BTB" evidence="1">
    <location>
        <begin position="21"/>
        <end position="81"/>
    </location>
</feature>